<comment type="caution">
    <text evidence="2">The sequence shown here is derived from an EMBL/GenBank/DDBJ whole genome shotgun (WGS) entry which is preliminary data.</text>
</comment>
<gene>
    <name evidence="2" type="ORF">FHR99_000815</name>
</gene>
<proteinExistence type="predicted"/>
<dbReference type="Pfam" id="PF00132">
    <property type="entry name" value="Hexapep"/>
    <property type="match status" value="2"/>
</dbReference>
<organism evidence="2 3">
    <name type="scientific">Litorivivens lipolytica</name>
    <dbReference type="NCBI Taxonomy" id="1524264"/>
    <lineage>
        <taxon>Bacteria</taxon>
        <taxon>Pseudomonadati</taxon>
        <taxon>Pseudomonadota</taxon>
        <taxon>Gammaproteobacteria</taxon>
        <taxon>Litorivivens</taxon>
    </lineage>
</organism>
<dbReference type="InterPro" id="IPR050484">
    <property type="entry name" value="Transf_Hexapept/Carb_Anhydrase"/>
</dbReference>
<accession>A0A7W4Z4K1</accession>
<dbReference type="SUPFAM" id="SSF51161">
    <property type="entry name" value="Trimeric LpxA-like enzymes"/>
    <property type="match status" value="1"/>
</dbReference>
<dbReference type="InterPro" id="IPR011004">
    <property type="entry name" value="Trimer_LpxA-like_sf"/>
</dbReference>
<dbReference type="Gene3D" id="2.160.10.10">
    <property type="entry name" value="Hexapeptide repeat proteins"/>
    <property type="match status" value="1"/>
</dbReference>
<evidence type="ECO:0000313" key="3">
    <source>
        <dbReference type="Proteomes" id="UP000537130"/>
    </source>
</evidence>
<feature type="region of interest" description="Disordered" evidence="1">
    <location>
        <begin position="183"/>
        <end position="209"/>
    </location>
</feature>
<dbReference type="RefSeq" id="WP_183409267.1">
    <property type="nucleotide sequence ID" value="NZ_JACHWY010000001.1"/>
</dbReference>
<dbReference type="InterPro" id="IPR001451">
    <property type="entry name" value="Hexapep"/>
</dbReference>
<dbReference type="PANTHER" id="PTHR13061:SF29">
    <property type="entry name" value="GAMMA CARBONIC ANHYDRASE-LIKE 1, MITOCHONDRIAL-RELATED"/>
    <property type="match status" value="1"/>
</dbReference>
<dbReference type="EMBL" id="JACHWY010000001">
    <property type="protein sequence ID" value="MBB3046579.1"/>
    <property type="molecule type" value="Genomic_DNA"/>
</dbReference>
<keyword evidence="3" id="KW-1185">Reference proteome</keyword>
<reference evidence="2 3" key="1">
    <citation type="submission" date="2020-08" db="EMBL/GenBank/DDBJ databases">
        <title>Genomic Encyclopedia of Type Strains, Phase III (KMG-III): the genomes of soil and plant-associated and newly described type strains.</title>
        <authorList>
            <person name="Whitman W."/>
        </authorList>
    </citation>
    <scope>NUCLEOTIDE SEQUENCE [LARGE SCALE GENOMIC DNA]</scope>
    <source>
        <strain evidence="2 3">CECT 8654</strain>
    </source>
</reference>
<dbReference type="AlphaFoldDB" id="A0A7W4Z4K1"/>
<dbReference type="CDD" id="cd04745">
    <property type="entry name" value="LbH_paaY_like"/>
    <property type="match status" value="1"/>
</dbReference>
<name>A0A7W4Z4K1_9GAMM</name>
<dbReference type="Proteomes" id="UP000537130">
    <property type="component" value="Unassembled WGS sequence"/>
</dbReference>
<protein>
    <submittedName>
        <fullName evidence="2">Phenylacetic acid degradation protein</fullName>
    </submittedName>
</protein>
<evidence type="ECO:0000313" key="2">
    <source>
        <dbReference type="EMBL" id="MBB3046579.1"/>
    </source>
</evidence>
<dbReference type="PANTHER" id="PTHR13061">
    <property type="entry name" value="DYNACTIN SUBUNIT P25"/>
    <property type="match status" value="1"/>
</dbReference>
<sequence>MAKVYSLEGVIPVVHPSSFVHPEAVLIGDVRIGKHCFIGPFACLRGDFGTVEVHDGANIQDHCMLHSFPEKSVVVESYGHIGHGAVLHGCRVGRNALVGINATVMDDVTVGEEAFVGGNAFVKAGFTIPRRSLVSGVPARIIRELSDDEVHWKTDGTEVYKELVLRYRKSFTPAEPLTELEENRPRLQCDRSTSIALHERKANTQPKEE</sequence>
<evidence type="ECO:0000256" key="1">
    <source>
        <dbReference type="SAM" id="MobiDB-lite"/>
    </source>
</evidence>
<feature type="compositionally biased region" description="Basic and acidic residues" evidence="1">
    <location>
        <begin position="197"/>
        <end position="209"/>
    </location>
</feature>